<comment type="catalytic activity">
    <reaction evidence="6">
        <text>a purine 2'-deoxyribonucleoside 5'-phosphate + H2O = a purine nucleobase + 2-deoxy-D-ribose 5-phosphate</text>
        <dbReference type="Rhea" id="RHEA:51132"/>
        <dbReference type="ChEBI" id="CHEBI:15377"/>
        <dbReference type="ChEBI" id="CHEBI:26386"/>
        <dbReference type="ChEBI" id="CHEBI:62877"/>
        <dbReference type="ChEBI" id="CHEBI:142198"/>
    </reaction>
</comment>
<keyword evidence="8" id="KW-1185">Reference proteome</keyword>
<reference evidence="7 8" key="1">
    <citation type="submission" date="2017-05" db="EMBL/GenBank/DDBJ databases">
        <title>Lactobacillus nurukis nov., sp. nov., isolated from nuruk.</title>
        <authorList>
            <person name="Kim S.-J."/>
        </authorList>
    </citation>
    <scope>NUCLEOTIDE SEQUENCE [LARGE SCALE GENOMIC DNA]</scope>
    <source>
        <strain evidence="7 8">SYF10-1a</strain>
    </source>
</reference>
<feature type="binding site" description="in other chain" evidence="6">
    <location>
        <position position="19"/>
    </location>
    <ligand>
        <name>substrate</name>
        <note>ligand shared between homodimeric partners</note>
    </ligand>
</feature>
<comment type="subunit">
    <text evidence="1 6">Monomer and homodimer.</text>
</comment>
<feature type="binding site" description="in other chain" evidence="6">
    <location>
        <position position="83"/>
    </location>
    <ligand>
        <name>substrate</name>
        <note>ligand shared between homodimeric partners</note>
    </ligand>
</feature>
<comment type="similarity">
    <text evidence="6">Belongs to the 2'-deoxynucleoside 5'-phosphate N-hydrolase 1 family.</text>
</comment>
<dbReference type="GO" id="GO:0009117">
    <property type="term" value="P:nucleotide metabolic process"/>
    <property type="evidence" value="ECO:0007669"/>
    <property type="project" value="UniProtKB-KW"/>
</dbReference>
<dbReference type="HAMAP" id="MF_03036">
    <property type="entry name" value="Nuc_phosphate_hydrolase"/>
    <property type="match status" value="1"/>
</dbReference>
<comment type="function">
    <text evidence="6">Catalyzes the cleavage of the N-glycosidic bond of deoxyribonucleoside 5'-monophosphates to yield deoxyribose 5-phosphate and a purine or pyrimidine base.</text>
</comment>
<dbReference type="GO" id="GO:0070694">
    <property type="term" value="F:5-hydroxymethyl-dUMP N-hydrolase activity"/>
    <property type="evidence" value="ECO:0007669"/>
    <property type="project" value="InterPro"/>
</dbReference>
<dbReference type="EMBL" id="NIPR01000025">
    <property type="protein sequence ID" value="PMD69811.1"/>
    <property type="molecule type" value="Genomic_DNA"/>
</dbReference>
<comment type="caution">
    <text evidence="7">The sequence shown here is derived from an EMBL/GenBank/DDBJ whole genome shotgun (WGS) entry which is preliminary data.</text>
</comment>
<evidence type="ECO:0000313" key="8">
    <source>
        <dbReference type="Proteomes" id="UP000235649"/>
    </source>
</evidence>
<dbReference type="Proteomes" id="UP000235649">
    <property type="component" value="Unassembled WGS sequence"/>
</dbReference>
<organism evidence="7 8">
    <name type="scientific">Companilactobacillus nuruki</name>
    <dbReference type="NCBI Taxonomy" id="1993540"/>
    <lineage>
        <taxon>Bacteria</taxon>
        <taxon>Bacillati</taxon>
        <taxon>Bacillota</taxon>
        <taxon>Bacilli</taxon>
        <taxon>Lactobacillales</taxon>
        <taxon>Lactobacillaceae</taxon>
        <taxon>Companilactobacillus</taxon>
    </lineage>
</organism>
<evidence type="ECO:0000313" key="7">
    <source>
        <dbReference type="EMBL" id="PMD69811.1"/>
    </source>
</evidence>
<dbReference type="PANTHER" id="PTHR15364">
    <property type="entry name" value="2'-DEOXYNUCLEOSIDE 5'-PHOSPHATE N-HYDROLASE 1"/>
    <property type="match status" value="1"/>
</dbReference>
<dbReference type="GO" id="GO:0009116">
    <property type="term" value="P:nucleoside metabolic process"/>
    <property type="evidence" value="ECO:0007669"/>
    <property type="project" value="UniProtKB-UniRule"/>
</dbReference>
<evidence type="ECO:0000256" key="2">
    <source>
        <dbReference type="ARBA" id="ARBA00022801"/>
    </source>
</evidence>
<dbReference type="Gene3D" id="3.40.50.450">
    <property type="match status" value="1"/>
</dbReference>
<evidence type="ECO:0000256" key="4">
    <source>
        <dbReference type="ARBA" id="ARBA00023295"/>
    </source>
</evidence>
<dbReference type="GO" id="GO:0016740">
    <property type="term" value="F:transferase activity"/>
    <property type="evidence" value="ECO:0007669"/>
    <property type="project" value="UniProtKB-KW"/>
</dbReference>
<evidence type="ECO:0000256" key="1">
    <source>
        <dbReference type="ARBA" id="ARBA00011407"/>
    </source>
</evidence>
<comment type="caution">
    <text evidence="6">Lacks conserved residue(s) required for the propagation of feature annotation.</text>
</comment>
<evidence type="ECO:0000256" key="3">
    <source>
        <dbReference type="ARBA" id="ARBA00023080"/>
    </source>
</evidence>
<proteinExistence type="inferred from homology"/>
<accession>A0A2N7ATN4</accession>
<dbReference type="GO" id="GO:0009159">
    <property type="term" value="P:deoxyribonucleoside monophosphate catabolic process"/>
    <property type="evidence" value="ECO:0007669"/>
    <property type="project" value="InterPro"/>
</dbReference>
<dbReference type="OrthoDB" id="9811273at2"/>
<dbReference type="InterPro" id="IPR051239">
    <property type="entry name" value="2'-dNMP_N-hydrolase"/>
</dbReference>
<keyword evidence="7" id="KW-0808">Transferase</keyword>
<evidence type="ECO:0000256" key="6">
    <source>
        <dbReference type="HAMAP-Rule" id="MF_03036"/>
    </source>
</evidence>
<dbReference type="InterPro" id="IPR007710">
    <property type="entry name" value="Nucleoside_deoxyribTrfase"/>
</dbReference>
<feature type="binding site" evidence="6">
    <location>
        <begin position="106"/>
        <end position="108"/>
    </location>
    <ligand>
        <name>substrate</name>
        <note>ligand shared between homodimeric partners</note>
    </ligand>
</feature>
<keyword evidence="2 6" id="KW-0378">Hydrolase</keyword>
<dbReference type="AlphaFoldDB" id="A0A2N7ATN4"/>
<comment type="catalytic activity">
    <reaction evidence="5">
        <text>5-hydroxymethyl-dUMP + H2O = 5-hydroxymethyluracil + 2-deoxy-D-ribose 5-phosphate</text>
        <dbReference type="Rhea" id="RHEA:77099"/>
        <dbReference type="ChEBI" id="CHEBI:15377"/>
        <dbReference type="ChEBI" id="CHEBI:16964"/>
        <dbReference type="ChEBI" id="CHEBI:62877"/>
        <dbReference type="ChEBI" id="CHEBI:90409"/>
    </reaction>
    <physiologicalReaction direction="left-to-right" evidence="5">
        <dbReference type="Rhea" id="RHEA:77100"/>
    </physiologicalReaction>
</comment>
<dbReference type="RefSeq" id="WP_102196343.1">
    <property type="nucleotide sequence ID" value="NZ_NIPR01000025.1"/>
</dbReference>
<keyword evidence="3 6" id="KW-0546">Nucleotide metabolism</keyword>
<dbReference type="EC" id="3.2.2.-" evidence="6"/>
<dbReference type="PANTHER" id="PTHR15364:SF0">
    <property type="entry name" value="2'-DEOXYNUCLEOSIDE 5'-PHOSPHATE N-HYDROLASE 1"/>
    <property type="match status" value="1"/>
</dbReference>
<protein>
    <recommendedName>
        <fullName evidence="6">Putative 2'-deoxynucleoside 5'-phosphate N-hydrolase 1</fullName>
        <ecNumber evidence="6">3.2.2.-</ecNumber>
    </recommendedName>
</protein>
<keyword evidence="4 6" id="KW-0326">Glycosidase</keyword>
<dbReference type="SUPFAM" id="SSF52309">
    <property type="entry name" value="N-(deoxy)ribosyltransferase-like"/>
    <property type="match status" value="1"/>
</dbReference>
<name>A0A2N7ATN4_9LACO</name>
<dbReference type="Pfam" id="PF05014">
    <property type="entry name" value="Nuc_deoxyrib_tr"/>
    <property type="match status" value="1"/>
</dbReference>
<dbReference type="InterPro" id="IPR028607">
    <property type="entry name" value="DNPH1"/>
</dbReference>
<sequence length="138" mass="15794">MKIYFAASIRGGRNDVEIYKELINYLKNDHQVLTEHIGDYNLSIQGQNQLKDSFIRNRDIDWLKQSDIVIAEATNPSLGVGYELAMAERLNKPVIVLHRSNGTQLSAMIAGTEYFTKIFEYQTVEEAEKILGKELKRS</sequence>
<evidence type="ECO:0000256" key="5">
    <source>
        <dbReference type="ARBA" id="ARBA00047460"/>
    </source>
</evidence>
<comment type="catalytic activity">
    <reaction evidence="6">
        <text>a pyrimidine 2'-deoxyribonucleoside 5'-phosphate + H2O = a pyrimidine nucleobase + 2-deoxy-D-ribose 5-phosphate</text>
        <dbReference type="Rhea" id="RHEA:57852"/>
        <dbReference type="ChEBI" id="CHEBI:15377"/>
        <dbReference type="ChEBI" id="CHEBI:26432"/>
        <dbReference type="ChEBI" id="CHEBI:62877"/>
        <dbReference type="ChEBI" id="CHEBI:142209"/>
    </reaction>
</comment>
<gene>
    <name evidence="7" type="ORF">CBP76_07810</name>
</gene>